<dbReference type="InterPro" id="IPR007642">
    <property type="entry name" value="RNA_pol_Rpb2_2"/>
</dbReference>
<dbReference type="InterPro" id="IPR007120">
    <property type="entry name" value="DNA-dir_RNAP_su2_dom"/>
</dbReference>
<dbReference type="GO" id="GO:0032549">
    <property type="term" value="F:ribonucleoside binding"/>
    <property type="evidence" value="ECO:0007669"/>
    <property type="project" value="InterPro"/>
</dbReference>
<dbReference type="PANTHER" id="PTHR20856">
    <property type="entry name" value="DNA-DIRECTED RNA POLYMERASE I SUBUNIT 2"/>
    <property type="match status" value="1"/>
</dbReference>
<dbReference type="Gene3D" id="3.90.1100.10">
    <property type="match status" value="1"/>
</dbReference>
<dbReference type="Pfam" id="PF04567">
    <property type="entry name" value="RNA_pol_Rpb2_5"/>
    <property type="match status" value="1"/>
</dbReference>
<dbReference type="GO" id="GO:0003899">
    <property type="term" value="F:DNA-directed RNA polymerase activity"/>
    <property type="evidence" value="ECO:0007669"/>
    <property type="project" value="UniProtKB-EC"/>
</dbReference>
<feature type="domain" description="RNA polymerase Rpb2" evidence="20">
    <location>
        <begin position="453"/>
        <end position="516"/>
    </location>
</feature>
<comment type="similarity">
    <text evidence="2 14">Belongs to the RNA polymerase beta chain family.</text>
</comment>
<dbReference type="EMBL" id="SDEE01000558">
    <property type="protein sequence ID" value="RXW15390.1"/>
    <property type="molecule type" value="Genomic_DNA"/>
</dbReference>
<accession>A0A4Q2D7A1</accession>
<keyword evidence="10 15" id="KW-0804">Transcription</keyword>
<organism evidence="23 24">
    <name type="scientific">Candolleomyces aberdarensis</name>
    <dbReference type="NCBI Taxonomy" id="2316362"/>
    <lineage>
        <taxon>Eukaryota</taxon>
        <taxon>Fungi</taxon>
        <taxon>Dikarya</taxon>
        <taxon>Basidiomycota</taxon>
        <taxon>Agaricomycotina</taxon>
        <taxon>Agaricomycetes</taxon>
        <taxon>Agaricomycetidae</taxon>
        <taxon>Agaricales</taxon>
        <taxon>Agaricineae</taxon>
        <taxon>Psathyrellaceae</taxon>
        <taxon>Candolleomyces</taxon>
    </lineage>
</organism>
<feature type="domain" description="RNA polymerase beta subunit protrusion" evidence="19">
    <location>
        <begin position="47"/>
        <end position="423"/>
    </location>
</feature>
<dbReference type="FunFam" id="3.90.1800.10:FF:000003">
    <property type="entry name" value="DNA-directed RNA polymerase subunit beta"/>
    <property type="match status" value="1"/>
</dbReference>
<evidence type="ECO:0000256" key="7">
    <source>
        <dbReference type="ARBA" id="ARBA00022723"/>
    </source>
</evidence>
<evidence type="ECO:0000256" key="4">
    <source>
        <dbReference type="ARBA" id="ARBA00022478"/>
    </source>
</evidence>
<keyword evidence="5 15" id="KW-0808">Transferase</keyword>
<keyword evidence="11" id="KW-0539">Nucleus</keyword>
<dbReference type="Gene3D" id="3.90.1800.10">
    <property type="entry name" value="RNA polymerase alpha subunit dimerisation domain"/>
    <property type="match status" value="1"/>
</dbReference>
<evidence type="ECO:0000256" key="6">
    <source>
        <dbReference type="ARBA" id="ARBA00022695"/>
    </source>
</evidence>
<dbReference type="FunFam" id="3.90.1110.10:FF:000006">
    <property type="entry name" value="DNA-directed RNA polymerase subunit beta"/>
    <property type="match status" value="1"/>
</dbReference>
<dbReference type="Gene3D" id="3.90.1070.20">
    <property type="match status" value="1"/>
</dbReference>
<evidence type="ECO:0000259" key="22">
    <source>
        <dbReference type="Pfam" id="PF04567"/>
    </source>
</evidence>
<keyword evidence="4 15" id="KW-0240">DNA-directed RNA polymerase</keyword>
<evidence type="ECO:0000256" key="10">
    <source>
        <dbReference type="ARBA" id="ARBA00023163"/>
    </source>
</evidence>
<dbReference type="Gene3D" id="2.40.50.150">
    <property type="match status" value="1"/>
</dbReference>
<comment type="subunit">
    <text evidence="3">Component of the RNA polymerase III (Pol III) complex consisting of 17 subunits.</text>
</comment>
<dbReference type="Pfam" id="PF04560">
    <property type="entry name" value="RNA_pol_Rpb2_7"/>
    <property type="match status" value="1"/>
</dbReference>
<dbReference type="Proteomes" id="UP000290288">
    <property type="component" value="Unassembled WGS sequence"/>
</dbReference>
<evidence type="ECO:0000259" key="20">
    <source>
        <dbReference type="Pfam" id="PF04565"/>
    </source>
</evidence>
<dbReference type="FunFam" id="3.90.1070.20:FF:000002">
    <property type="entry name" value="DNA-directed RNA polymerase subunit beta"/>
    <property type="match status" value="1"/>
</dbReference>
<dbReference type="Pfam" id="PF04561">
    <property type="entry name" value="RNA_pol_Rpb2_2"/>
    <property type="match status" value="1"/>
</dbReference>
<dbReference type="Pfam" id="PF00562">
    <property type="entry name" value="RNA_pol_Rpb2_6"/>
    <property type="match status" value="1"/>
</dbReference>
<keyword evidence="24" id="KW-1185">Reference proteome</keyword>
<dbReference type="InterPro" id="IPR015712">
    <property type="entry name" value="DNA-dir_RNA_pol_su2"/>
</dbReference>
<gene>
    <name evidence="23" type="ORF">EST38_g10467</name>
</gene>
<feature type="domain" description="RNA polymerase Rpb2" evidence="22">
    <location>
        <begin position="635"/>
        <end position="667"/>
    </location>
</feature>
<dbReference type="Pfam" id="PF04566">
    <property type="entry name" value="RNA_pol_Rpb2_4"/>
    <property type="match status" value="1"/>
</dbReference>
<evidence type="ECO:0000313" key="23">
    <source>
        <dbReference type="EMBL" id="RXW15390.1"/>
    </source>
</evidence>
<dbReference type="Gene3D" id="2.40.270.10">
    <property type="entry name" value="DNA-directed RNA polymerase, subunit 2, domain 6"/>
    <property type="match status" value="1"/>
</dbReference>
<proteinExistence type="inferred from homology"/>
<dbReference type="Gene3D" id="3.90.1110.10">
    <property type="entry name" value="RNA polymerase Rpb2, domain 2"/>
    <property type="match status" value="1"/>
</dbReference>
<comment type="catalytic activity">
    <reaction evidence="12 15">
        <text>RNA(n) + a ribonucleoside 5'-triphosphate = RNA(n+1) + diphosphate</text>
        <dbReference type="Rhea" id="RHEA:21248"/>
        <dbReference type="Rhea" id="RHEA-COMP:14527"/>
        <dbReference type="Rhea" id="RHEA-COMP:17342"/>
        <dbReference type="ChEBI" id="CHEBI:33019"/>
        <dbReference type="ChEBI" id="CHEBI:61557"/>
        <dbReference type="ChEBI" id="CHEBI:140395"/>
        <dbReference type="EC" id="2.7.7.6"/>
    </reaction>
</comment>
<dbReference type="Pfam" id="PF04563">
    <property type="entry name" value="RNA_pol_Rpb2_1"/>
    <property type="match status" value="1"/>
</dbReference>
<feature type="domain" description="RNA polymerase Rpb2" evidence="17">
    <location>
        <begin position="1055"/>
        <end position="1140"/>
    </location>
</feature>
<evidence type="ECO:0000256" key="13">
    <source>
        <dbReference type="ARBA" id="ARBA00053978"/>
    </source>
</evidence>
<dbReference type="InterPro" id="IPR007645">
    <property type="entry name" value="RNA_pol_Rpb2_3"/>
</dbReference>
<keyword evidence="8" id="KW-0863">Zinc-finger</keyword>
<comment type="function">
    <text evidence="13">DNA-dependent RNA polymerase catalyzes the transcription of DNA into RNA using the four ribonucleoside triphosphates as substrates. Second largest core component of RNA polymerase III which synthesizes small RNAs, such as 5S rRNA and tRNAs. Proposed to contribute to the polymerase catalytic activity and forms the polymerase active center together with the largest subunit. Pol III is composed of mobile elements and RPC2 is part of the core element with the central large cleft and probably a clamp element that moves to open and close the cleft.</text>
</comment>
<evidence type="ECO:0000259" key="19">
    <source>
        <dbReference type="Pfam" id="PF04563"/>
    </source>
</evidence>
<sequence length="1143" mass="127464">MVTHNSEEDNEWDHLNRPVWKGLGLSDPVKTVEDKWLLLPAFLKVKGLVKQHIDSFNYFVNTDIKNIVKANNKVTSDVDPRFWLKYTDINVGFPDRNELEAIDKRVTPHECRLRDTTYSAPIIVTIQYTRGKSIVQRNVNIGRLPIMLRSNKCVLAGRSEAELARMTECPLDPGGYFVVKGTEKVILVQEQLSKNRIIVETDPVKGVVQASCTSSTHGGLKSKTYVITKKGKIYLRHNSIHEDVPIAIALKALGIQSDKEILLLTAGNTEAYKTAFSANLEDAAKLGVFTRHQALEYIGTRVKVNRKVMGPRRPAWEEALEALATIVLAHVPVKGLDLRAKAIFVATMTRRVLMAMDDESMVDDRDYVGNKRLELAGQLLALLFEDLFKTYNSNLKMAIDKVLKKPSRTSEFDAYNTMQMQGDHLTSGFVRAISTGNWSLKRFKMERAGVTHVLSRLSFISALGMMTRISSQFEKTRKVSGPRALQPSQWGVLCPSDTPEGEACGLVKNLALMTHITTDFEEEPIIRLAFMLGVEDISLTTGTEIYGNHTYVVYVNGTIIGVSRSPLKFVAQFRKLRRAGKVNEFVSVYLNHHHRAVHIACDGGRICRPMIIVENGQPRVNSDHILQLKKGNVAFDDFLHRGLVEYLDVNEENDAFIALYESDIEPATTHLEIEPFTILGAVAGLIPYPHHNQSPRNTYQCAMGKQAIGAIGYNQFNRIDTLLYLSVYPQQPMVKSRTIELIGYDKLPAGQNATVAVMSYSGYDIEDALILNRASLDRGYGRCQVLRKNATLIRKYPNGTFDRLADAPLDENGQIAKRYDIIQPDGLPGVGERVDPGDVYVNKQTPTNASDNTFTGQAASVPYKNAPLSYKSPVSGMVDKVMISDTENDQTLIKVLIRQTRRPELGDKFSSRHGQKGVCGLIVNQEDMPFNEDGIVPDTIMNPHGFPSRMTVGKMIELLAGKAGVLSGKLQYGTAFGGSKVEDMSRILVDHGFSYAGKDMLTSGITGEPLEAYVYFGPIYYQKLKHMVMDKMHARARGPRATLTRQPTEGRSREGGLRLGEMERDCLIGYGATQLLLERLMISSDKFEVCACEQCGLMGYNGWCTYCKSSKKMATLTIPYAAKLLFQELMAMNVIPRLVLDDA</sequence>
<dbReference type="GO" id="GO:0006386">
    <property type="term" value="P:termination of RNA polymerase III transcription"/>
    <property type="evidence" value="ECO:0007669"/>
    <property type="project" value="UniProtKB-ARBA"/>
</dbReference>
<dbReference type="InterPro" id="IPR014724">
    <property type="entry name" value="RNA_pol_RPB2_OB-fold"/>
</dbReference>
<dbReference type="STRING" id="2316362.A0A4Q2D7A1"/>
<dbReference type="GO" id="GO:0005634">
    <property type="term" value="C:nucleus"/>
    <property type="evidence" value="ECO:0007669"/>
    <property type="project" value="UniProtKB-SubCell"/>
</dbReference>
<dbReference type="GO" id="GO:0003677">
    <property type="term" value="F:DNA binding"/>
    <property type="evidence" value="ECO:0007669"/>
    <property type="project" value="InterPro"/>
</dbReference>
<evidence type="ECO:0000256" key="12">
    <source>
        <dbReference type="ARBA" id="ARBA00048552"/>
    </source>
</evidence>
<dbReference type="InterPro" id="IPR007644">
    <property type="entry name" value="RNA_pol_bsu_protrusion"/>
</dbReference>
<keyword evidence="6 15" id="KW-0548">Nucleotidyltransferase</keyword>
<dbReference type="InterPro" id="IPR037033">
    <property type="entry name" value="DNA-dir_RNAP_su2_hyb_sf"/>
</dbReference>
<dbReference type="Pfam" id="PF04565">
    <property type="entry name" value="RNA_pol_Rpb2_3"/>
    <property type="match status" value="1"/>
</dbReference>
<feature type="domain" description="RNA polymerase Rpb2" evidence="21">
    <location>
        <begin position="553"/>
        <end position="614"/>
    </location>
</feature>
<evidence type="ECO:0000259" key="17">
    <source>
        <dbReference type="Pfam" id="PF04560"/>
    </source>
</evidence>
<name>A0A4Q2D7A1_9AGAR</name>
<evidence type="ECO:0000256" key="5">
    <source>
        <dbReference type="ARBA" id="ARBA00022679"/>
    </source>
</evidence>
<dbReference type="GO" id="GO:0000428">
    <property type="term" value="C:DNA-directed RNA polymerase complex"/>
    <property type="evidence" value="ECO:0007669"/>
    <property type="project" value="UniProtKB-KW"/>
</dbReference>
<dbReference type="AlphaFoldDB" id="A0A4Q2D7A1"/>
<evidence type="ECO:0000256" key="3">
    <source>
        <dbReference type="ARBA" id="ARBA00011206"/>
    </source>
</evidence>
<dbReference type="EC" id="2.7.7.6" evidence="15"/>
<dbReference type="FunFam" id="3.90.1100.10:FF:000019">
    <property type="entry name" value="DNA-directed RNA polymerase subunit beta"/>
    <property type="match status" value="1"/>
</dbReference>
<evidence type="ECO:0000256" key="1">
    <source>
        <dbReference type="ARBA" id="ARBA00004123"/>
    </source>
</evidence>
<dbReference type="CDD" id="cd00653">
    <property type="entry name" value="RNA_pol_B_RPB2"/>
    <property type="match status" value="1"/>
</dbReference>
<protein>
    <recommendedName>
        <fullName evidence="15">DNA-directed RNA polymerase subunit beta</fullName>
        <ecNumber evidence="15">2.7.7.6</ecNumber>
    </recommendedName>
</protein>
<reference evidence="23 24" key="1">
    <citation type="submission" date="2019-01" db="EMBL/GenBank/DDBJ databases">
        <title>Draft genome sequence of Psathyrella aberdarensis IHI B618.</title>
        <authorList>
            <person name="Buettner E."/>
            <person name="Kellner H."/>
        </authorList>
    </citation>
    <scope>NUCLEOTIDE SEQUENCE [LARGE SCALE GENOMIC DNA]</scope>
    <source>
        <strain evidence="23 24">IHI B618</strain>
    </source>
</reference>
<dbReference type="FunFam" id="2.40.270.10:FF:000011">
    <property type="entry name" value="DNA-directed RNA polymerase subunit beta"/>
    <property type="match status" value="1"/>
</dbReference>
<evidence type="ECO:0000259" key="21">
    <source>
        <dbReference type="Pfam" id="PF04566"/>
    </source>
</evidence>
<evidence type="ECO:0000259" key="18">
    <source>
        <dbReference type="Pfam" id="PF04561"/>
    </source>
</evidence>
<evidence type="ECO:0000313" key="24">
    <source>
        <dbReference type="Proteomes" id="UP000290288"/>
    </source>
</evidence>
<dbReference type="InterPro" id="IPR007646">
    <property type="entry name" value="RNA_pol_Rpb2_4"/>
</dbReference>
<dbReference type="FunFam" id="3.90.1100.10:FF:000020">
    <property type="entry name" value="DNA-directed RNA polymerase subunit beta"/>
    <property type="match status" value="1"/>
</dbReference>
<evidence type="ECO:0000256" key="9">
    <source>
        <dbReference type="ARBA" id="ARBA00022833"/>
    </source>
</evidence>
<dbReference type="OrthoDB" id="10248617at2759"/>
<evidence type="ECO:0000256" key="14">
    <source>
        <dbReference type="RuleBase" id="RU000434"/>
    </source>
</evidence>
<comment type="caution">
    <text evidence="23">The sequence shown here is derived from an EMBL/GenBank/DDBJ whole genome shotgun (WGS) entry which is preliminary data.</text>
</comment>
<dbReference type="InterPro" id="IPR007121">
    <property type="entry name" value="RNA_pol_bsu_CS"/>
</dbReference>
<dbReference type="PROSITE" id="PS01166">
    <property type="entry name" value="RNA_POL_BETA"/>
    <property type="match status" value="1"/>
</dbReference>
<dbReference type="SUPFAM" id="SSF64484">
    <property type="entry name" value="beta and beta-prime subunits of DNA dependent RNA-polymerase"/>
    <property type="match status" value="1"/>
</dbReference>
<evidence type="ECO:0000259" key="16">
    <source>
        <dbReference type="Pfam" id="PF00562"/>
    </source>
</evidence>
<evidence type="ECO:0000256" key="8">
    <source>
        <dbReference type="ARBA" id="ARBA00022771"/>
    </source>
</evidence>
<comment type="subcellular location">
    <subcellularLocation>
        <location evidence="1">Nucleus</location>
    </subcellularLocation>
</comment>
<evidence type="ECO:0000256" key="2">
    <source>
        <dbReference type="ARBA" id="ARBA00006835"/>
    </source>
</evidence>
<evidence type="ECO:0000256" key="15">
    <source>
        <dbReference type="RuleBase" id="RU363031"/>
    </source>
</evidence>
<dbReference type="InterPro" id="IPR007647">
    <property type="entry name" value="RNA_pol_Rpb2_5"/>
</dbReference>
<dbReference type="FunFam" id="2.40.270.10:FF:000006">
    <property type="entry name" value="DNA-directed RNA polymerase subunit beta"/>
    <property type="match status" value="1"/>
</dbReference>
<feature type="domain" description="RNA polymerase Rpb2" evidence="18">
    <location>
        <begin position="194"/>
        <end position="374"/>
    </location>
</feature>
<evidence type="ECO:0000256" key="11">
    <source>
        <dbReference type="ARBA" id="ARBA00023242"/>
    </source>
</evidence>
<keyword evidence="7" id="KW-0479">Metal-binding</keyword>
<feature type="domain" description="DNA-directed RNA polymerase subunit 2 hybrid-binding" evidence="16">
    <location>
        <begin position="682"/>
        <end position="1053"/>
    </location>
</feature>
<dbReference type="InterPro" id="IPR007641">
    <property type="entry name" value="RNA_pol_Rpb2_7"/>
</dbReference>
<dbReference type="GO" id="GO:0008270">
    <property type="term" value="F:zinc ion binding"/>
    <property type="evidence" value="ECO:0007669"/>
    <property type="project" value="UniProtKB-KW"/>
</dbReference>
<dbReference type="InterPro" id="IPR037034">
    <property type="entry name" value="RNA_pol_Rpb2_2_sf"/>
</dbReference>
<keyword evidence="9" id="KW-0862">Zinc</keyword>